<dbReference type="InterPro" id="IPR010730">
    <property type="entry name" value="HET"/>
</dbReference>
<comment type="caution">
    <text evidence="2">The sequence shown here is derived from an EMBL/GenBank/DDBJ whole genome shotgun (WGS) entry which is preliminary data.</text>
</comment>
<reference evidence="2 3" key="1">
    <citation type="submission" date="2019-12" db="EMBL/GenBank/DDBJ databases">
        <title>A genome sequence resource for the geographically widespread anthracnose pathogen Colletotrichum asianum.</title>
        <authorList>
            <person name="Meng Y."/>
        </authorList>
    </citation>
    <scope>NUCLEOTIDE SEQUENCE [LARGE SCALE GENOMIC DNA]</scope>
    <source>
        <strain evidence="2 3">ICMP 18580</strain>
    </source>
</reference>
<proteinExistence type="predicted"/>
<feature type="domain" description="Heterokaryon incompatibility" evidence="1">
    <location>
        <begin position="248"/>
        <end position="394"/>
    </location>
</feature>
<dbReference type="EMBL" id="WOWK01000032">
    <property type="protein sequence ID" value="KAF0326083.1"/>
    <property type="molecule type" value="Genomic_DNA"/>
</dbReference>
<sequence>MDTKKYLAAQVLRVLKKRRKLSAEIKAPVDKLCTTCKQLNLSAQKFVPAEATDSNLPEFLSETPGATGLQALDIGYLDDIYCRRERCSFCWLIFQGIHSLQARTASTGHHISYDGRAKDGQRVRCCIEWQLDGRLVEVQEPELKPRPPTRRLRVYSPENYWTDTHIMLMSPESSFSAEPSFLARMVSPFAIDPEMLKNWLRLCRENHSCQSGNSSRESLDFAQCLRFIDLEQEALVSCTETGIAVTEYATLSYVWGGAQPTLQKHNFHSFTLPGALGPTTPIVPATIRDAMLIARSIGLRYIWVDALCIVQDSAEDKGYTLPVMDQIYGNAVVNICAASAARSLEGIEGSPMTPRKIARLPIATCAGLTLMATKTVESRIRHTPWNLRAWVFQERMLSKRSLIFVKDCVFFQCHQATWSEEVCSASSFPTWTLEMVHSPFNSITKNPVRLYLEYVELYSVRRLTIQDDRIDAFTGVLTMLEPLLETTFFFGLPNSYFDLAVLWETKNDETRIDCTRVSVAGQNGLRFPSWSWCGWSGCTWRLSMISGVLLDLHDWLVSHTWVVWYKLRDDFSHEELEITSTITDDADFQLVWTSSDSTSTSLTSRWRGYTTIKDATEPYGRQKVMAGGEATPMDDNEQKPTYPGSPHRSWSCLYFWTYTAFFQLSRESRTSSSFATKLEPGLHRFSLLDSNGDWCGTIILEDEWFTRVGDVLEFAAISDARDFSMEELDTWNYYVPEDRQVSEWQLYYALLIVWDEKHQVAERTGVAKIYQRAYDLASFDPGKAWREITLG</sequence>
<dbReference type="Pfam" id="PF06985">
    <property type="entry name" value="HET"/>
    <property type="match status" value="1"/>
</dbReference>
<dbReference type="PANTHER" id="PTHR33112:SF12">
    <property type="entry name" value="HETEROKARYON INCOMPATIBILITY DOMAIN-CONTAINING PROTEIN"/>
    <property type="match status" value="1"/>
</dbReference>
<gene>
    <name evidence="2" type="ORF">GQ607_006591</name>
</gene>
<dbReference type="Proteomes" id="UP000434172">
    <property type="component" value="Unassembled WGS sequence"/>
</dbReference>
<accession>A0A8H3WDP4</accession>
<keyword evidence="3" id="KW-1185">Reference proteome</keyword>
<evidence type="ECO:0000313" key="3">
    <source>
        <dbReference type="Proteomes" id="UP000434172"/>
    </source>
</evidence>
<dbReference type="OrthoDB" id="2958217at2759"/>
<name>A0A8H3WDP4_9PEZI</name>
<dbReference type="AlphaFoldDB" id="A0A8H3WDP4"/>
<evidence type="ECO:0000259" key="1">
    <source>
        <dbReference type="Pfam" id="PF06985"/>
    </source>
</evidence>
<organism evidence="2 3">
    <name type="scientific">Colletotrichum asianum</name>
    <dbReference type="NCBI Taxonomy" id="702518"/>
    <lineage>
        <taxon>Eukaryota</taxon>
        <taxon>Fungi</taxon>
        <taxon>Dikarya</taxon>
        <taxon>Ascomycota</taxon>
        <taxon>Pezizomycotina</taxon>
        <taxon>Sordariomycetes</taxon>
        <taxon>Hypocreomycetidae</taxon>
        <taxon>Glomerellales</taxon>
        <taxon>Glomerellaceae</taxon>
        <taxon>Colletotrichum</taxon>
        <taxon>Colletotrichum gloeosporioides species complex</taxon>
    </lineage>
</organism>
<evidence type="ECO:0000313" key="2">
    <source>
        <dbReference type="EMBL" id="KAF0326083.1"/>
    </source>
</evidence>
<dbReference type="PANTHER" id="PTHR33112">
    <property type="entry name" value="DOMAIN PROTEIN, PUTATIVE-RELATED"/>
    <property type="match status" value="1"/>
</dbReference>
<protein>
    <submittedName>
        <fullName evidence="2">Heterokaryon incompatibility protein</fullName>
    </submittedName>
</protein>